<dbReference type="PANTHER" id="PTHR34182:SF1">
    <property type="entry name" value="PROTEIN-EXPORT MEMBRANE PROTEIN SECG"/>
    <property type="match status" value="1"/>
</dbReference>
<evidence type="ECO:0000313" key="13">
    <source>
        <dbReference type="EMBL" id="TCT03791.1"/>
    </source>
</evidence>
<dbReference type="Proteomes" id="UP000295525">
    <property type="component" value="Unassembled WGS sequence"/>
</dbReference>
<evidence type="ECO:0000256" key="7">
    <source>
        <dbReference type="ARBA" id="ARBA00022927"/>
    </source>
</evidence>
<comment type="similarity">
    <text evidence="2 11">Belongs to the SecG family.</text>
</comment>
<feature type="compositionally biased region" description="Low complexity" evidence="12">
    <location>
        <begin position="103"/>
        <end position="154"/>
    </location>
</feature>
<keyword evidence="8 11" id="KW-1133">Transmembrane helix</keyword>
<evidence type="ECO:0000256" key="3">
    <source>
        <dbReference type="ARBA" id="ARBA00017876"/>
    </source>
</evidence>
<evidence type="ECO:0000256" key="8">
    <source>
        <dbReference type="ARBA" id="ARBA00022989"/>
    </source>
</evidence>
<evidence type="ECO:0000256" key="2">
    <source>
        <dbReference type="ARBA" id="ARBA00008445"/>
    </source>
</evidence>
<dbReference type="PANTHER" id="PTHR34182">
    <property type="entry name" value="PROTEIN-EXPORT MEMBRANE PROTEIN SECG"/>
    <property type="match status" value="1"/>
</dbReference>
<dbReference type="AlphaFoldDB" id="A0A4R3LTM6"/>
<dbReference type="InterPro" id="IPR004692">
    <property type="entry name" value="SecG"/>
</dbReference>
<dbReference type="NCBIfam" id="TIGR00810">
    <property type="entry name" value="secG"/>
    <property type="match status" value="1"/>
</dbReference>
<evidence type="ECO:0000256" key="9">
    <source>
        <dbReference type="ARBA" id="ARBA00023010"/>
    </source>
</evidence>
<evidence type="ECO:0000256" key="4">
    <source>
        <dbReference type="ARBA" id="ARBA00022448"/>
    </source>
</evidence>
<keyword evidence="10 11" id="KW-0472">Membrane</keyword>
<dbReference type="EMBL" id="SMAJ01000014">
    <property type="protein sequence ID" value="TCT03791.1"/>
    <property type="molecule type" value="Genomic_DNA"/>
</dbReference>
<proteinExistence type="inferred from homology"/>
<dbReference type="GO" id="GO:0065002">
    <property type="term" value="P:intracellular protein transmembrane transport"/>
    <property type="evidence" value="ECO:0007669"/>
    <property type="project" value="TreeGrafter"/>
</dbReference>
<keyword evidence="14" id="KW-1185">Reference proteome</keyword>
<dbReference type="GO" id="GO:0043952">
    <property type="term" value="P:protein transport by the Sec complex"/>
    <property type="evidence" value="ECO:0007669"/>
    <property type="project" value="TreeGrafter"/>
</dbReference>
<dbReference type="RefSeq" id="WP_132584353.1">
    <property type="nucleotide sequence ID" value="NZ_SMAJ01000014.1"/>
</dbReference>
<feature type="transmembrane region" description="Helical" evidence="11">
    <location>
        <begin position="37"/>
        <end position="55"/>
    </location>
</feature>
<evidence type="ECO:0000313" key="14">
    <source>
        <dbReference type="Proteomes" id="UP000295525"/>
    </source>
</evidence>
<keyword evidence="9 11" id="KW-0811">Translocation</keyword>
<dbReference type="OrthoDB" id="8566211at2"/>
<protein>
    <recommendedName>
        <fullName evidence="3 11">Protein-export membrane protein SecG</fullName>
    </recommendedName>
</protein>
<evidence type="ECO:0000256" key="10">
    <source>
        <dbReference type="ARBA" id="ARBA00023136"/>
    </source>
</evidence>
<evidence type="ECO:0000256" key="1">
    <source>
        <dbReference type="ARBA" id="ARBA00004651"/>
    </source>
</evidence>
<name>A0A4R3LTM6_9BURK</name>
<keyword evidence="7 11" id="KW-0653">Protein transport</keyword>
<comment type="caution">
    <text evidence="11">Lacks conserved residue(s) required for the propagation of feature annotation.</text>
</comment>
<keyword evidence="6 11" id="KW-0812">Transmembrane</keyword>
<keyword evidence="4 11" id="KW-0813">Transport</keyword>
<sequence>MQWLSPTFLTIQVVSSITIIVLVLLQQGKGADMGATFGGGSAGSLFGATGAANFLSRATKWAAIVFFSSTAALAYIAHHPGSSILEGGIMQGFKQAPAPAAPAPVATGSAVPSAPASSTPSAPAKVVPAAPSAAGTVVPGSAAPAAAGNSTPAVPSASGTTMPAVPVVPNAAGQSKPVAPVGGSTQSK</sequence>
<feature type="region of interest" description="Disordered" evidence="12">
    <location>
        <begin position="101"/>
        <end position="188"/>
    </location>
</feature>
<evidence type="ECO:0000256" key="6">
    <source>
        <dbReference type="ARBA" id="ARBA00022692"/>
    </source>
</evidence>
<feature type="transmembrane region" description="Helical" evidence="11">
    <location>
        <begin position="61"/>
        <end position="77"/>
    </location>
</feature>
<comment type="caution">
    <text evidence="13">The sequence shown here is derived from an EMBL/GenBank/DDBJ whole genome shotgun (WGS) entry which is preliminary data.</text>
</comment>
<evidence type="ECO:0000256" key="11">
    <source>
        <dbReference type="RuleBase" id="RU365087"/>
    </source>
</evidence>
<feature type="transmembrane region" description="Helical" evidence="11">
    <location>
        <begin position="6"/>
        <end position="25"/>
    </location>
</feature>
<comment type="function">
    <text evidence="11">Involved in protein export. Participates in an early event of protein translocation.</text>
</comment>
<gene>
    <name evidence="13" type="ORF">EDC26_114102</name>
</gene>
<evidence type="ECO:0000256" key="12">
    <source>
        <dbReference type="SAM" id="MobiDB-lite"/>
    </source>
</evidence>
<accession>A0A4R3LTM6</accession>
<dbReference type="GO" id="GO:0009306">
    <property type="term" value="P:protein secretion"/>
    <property type="evidence" value="ECO:0007669"/>
    <property type="project" value="UniProtKB-UniRule"/>
</dbReference>
<evidence type="ECO:0000256" key="5">
    <source>
        <dbReference type="ARBA" id="ARBA00022475"/>
    </source>
</evidence>
<dbReference type="Pfam" id="PF03840">
    <property type="entry name" value="SecG"/>
    <property type="match status" value="1"/>
</dbReference>
<reference evidence="13 14" key="1">
    <citation type="submission" date="2019-03" db="EMBL/GenBank/DDBJ databases">
        <title>Genomic Encyclopedia of Type Strains, Phase IV (KMG-IV): sequencing the most valuable type-strain genomes for metagenomic binning, comparative biology and taxonomic classification.</title>
        <authorList>
            <person name="Goeker M."/>
        </authorList>
    </citation>
    <scope>NUCLEOTIDE SEQUENCE [LARGE SCALE GENOMIC DNA]</scope>
    <source>
        <strain evidence="13 14">DSM 24591</strain>
    </source>
</reference>
<keyword evidence="5 11" id="KW-1003">Cell membrane</keyword>
<organism evidence="13 14">
    <name type="scientific">Paralcaligenes ureilyticus</name>
    <dbReference type="NCBI Taxonomy" id="627131"/>
    <lineage>
        <taxon>Bacteria</taxon>
        <taxon>Pseudomonadati</taxon>
        <taxon>Pseudomonadota</taxon>
        <taxon>Betaproteobacteria</taxon>
        <taxon>Burkholderiales</taxon>
        <taxon>Alcaligenaceae</taxon>
        <taxon>Paralcaligenes</taxon>
    </lineage>
</organism>
<dbReference type="GO" id="GO:0015450">
    <property type="term" value="F:protein-transporting ATPase activity"/>
    <property type="evidence" value="ECO:0007669"/>
    <property type="project" value="UniProtKB-UniRule"/>
</dbReference>
<comment type="subcellular location">
    <subcellularLocation>
        <location evidence="1 11">Cell membrane</location>
        <topology evidence="1 11">Multi-pass membrane protein</topology>
    </subcellularLocation>
</comment>
<dbReference type="PRINTS" id="PR01651">
    <property type="entry name" value="SECGEXPORT"/>
</dbReference>
<dbReference type="GO" id="GO:0005886">
    <property type="term" value="C:plasma membrane"/>
    <property type="evidence" value="ECO:0007669"/>
    <property type="project" value="UniProtKB-SubCell"/>
</dbReference>